<dbReference type="Pfam" id="PF00501">
    <property type="entry name" value="AMP-binding"/>
    <property type="match status" value="1"/>
</dbReference>
<protein>
    <recommendedName>
        <fullName evidence="6">long-chain-fatty-acid--CoA ligase</fullName>
        <ecNumber evidence="6">6.2.1.3</ecNumber>
    </recommendedName>
</protein>
<evidence type="ECO:0000256" key="2">
    <source>
        <dbReference type="ARBA" id="ARBA00022598"/>
    </source>
</evidence>
<keyword evidence="4" id="KW-0276">Fatty acid metabolism</keyword>
<dbReference type="OrthoDB" id="1700726at2759"/>
<dbReference type="GO" id="GO:0005811">
    <property type="term" value="C:lipid droplet"/>
    <property type="evidence" value="ECO:0007669"/>
    <property type="project" value="TreeGrafter"/>
</dbReference>
<reference evidence="8 9" key="1">
    <citation type="journal article" date="2018" name="Gigascience">
        <title>Genomes of trombidid mites reveal novel predicted allergens and laterally-transferred genes associated with secondary metabolism.</title>
        <authorList>
            <person name="Dong X."/>
            <person name="Chaisiri K."/>
            <person name="Xia D."/>
            <person name="Armstrong S.D."/>
            <person name="Fang Y."/>
            <person name="Donnelly M.J."/>
            <person name="Kadowaki T."/>
            <person name="McGarry J.W."/>
            <person name="Darby A.C."/>
            <person name="Makepeace B.L."/>
        </authorList>
    </citation>
    <scope>NUCLEOTIDE SEQUENCE [LARGE SCALE GENOMIC DNA]</scope>
    <source>
        <strain evidence="8">UoL-UT</strain>
    </source>
</reference>
<name>A0A443RYZ1_9ACAR</name>
<evidence type="ECO:0000313" key="8">
    <source>
        <dbReference type="EMBL" id="RWS20484.1"/>
    </source>
</evidence>
<evidence type="ECO:0000313" key="9">
    <source>
        <dbReference type="Proteomes" id="UP000288716"/>
    </source>
</evidence>
<keyword evidence="9" id="KW-1185">Reference proteome</keyword>
<dbReference type="AlphaFoldDB" id="A0A443RYZ1"/>
<dbReference type="PANTHER" id="PTHR43272">
    <property type="entry name" value="LONG-CHAIN-FATTY-ACID--COA LIGASE"/>
    <property type="match status" value="1"/>
</dbReference>
<dbReference type="EC" id="6.2.1.3" evidence="6"/>
<dbReference type="VEuPathDB" id="VectorBase:LDEU011556"/>
<dbReference type="SUPFAM" id="SSF56801">
    <property type="entry name" value="Acetyl-CoA synthetase-like"/>
    <property type="match status" value="1"/>
</dbReference>
<dbReference type="Proteomes" id="UP000288716">
    <property type="component" value="Unassembled WGS sequence"/>
</dbReference>
<keyword evidence="3" id="KW-0547">Nucleotide-binding</keyword>
<feature type="non-terminal residue" evidence="8">
    <location>
        <position position="1"/>
    </location>
</feature>
<evidence type="ECO:0000256" key="4">
    <source>
        <dbReference type="ARBA" id="ARBA00022832"/>
    </source>
</evidence>
<accession>A0A443RYZ1</accession>
<dbReference type="GO" id="GO:0030182">
    <property type="term" value="P:neuron differentiation"/>
    <property type="evidence" value="ECO:0007669"/>
    <property type="project" value="TreeGrafter"/>
</dbReference>
<dbReference type="GO" id="GO:0035336">
    <property type="term" value="P:long-chain fatty-acyl-CoA metabolic process"/>
    <property type="evidence" value="ECO:0007669"/>
    <property type="project" value="TreeGrafter"/>
</dbReference>
<evidence type="ECO:0000256" key="5">
    <source>
        <dbReference type="ARBA" id="ARBA00022840"/>
    </source>
</evidence>
<dbReference type="GO" id="GO:0005886">
    <property type="term" value="C:plasma membrane"/>
    <property type="evidence" value="ECO:0007669"/>
    <property type="project" value="TreeGrafter"/>
</dbReference>
<comment type="caution">
    <text evidence="8">The sequence shown here is derived from an EMBL/GenBank/DDBJ whole genome shotgun (WGS) entry which is preliminary data.</text>
</comment>
<feature type="domain" description="AMP-dependent synthetase/ligase" evidence="7">
    <location>
        <begin position="34"/>
        <end position="134"/>
    </location>
</feature>
<evidence type="ECO:0000259" key="7">
    <source>
        <dbReference type="Pfam" id="PF00501"/>
    </source>
</evidence>
<evidence type="ECO:0000256" key="1">
    <source>
        <dbReference type="ARBA" id="ARBA00006432"/>
    </source>
</evidence>
<keyword evidence="4" id="KW-0443">Lipid metabolism</keyword>
<dbReference type="GO" id="GO:0005524">
    <property type="term" value="F:ATP binding"/>
    <property type="evidence" value="ECO:0007669"/>
    <property type="project" value="UniProtKB-KW"/>
</dbReference>
<dbReference type="GO" id="GO:0090433">
    <property type="term" value="F:palmitoyl-CoA ligase activity"/>
    <property type="evidence" value="ECO:0007669"/>
    <property type="project" value="TreeGrafter"/>
</dbReference>
<sequence length="302" mass="34167">SLFYYLLDYKTFWRKKGYNTPIVNFLICRQVQQLFGGRMQYVVTGSAPLSPDTHEFIRSCLNVILIQGYGLTETAAGATLMDFEDLSSGRVGPPLYGLKIKLQDWPEGNYSVNDKPNPRGELVIGGDCVTAGYYKNEKQTNESYKDVDGERWFWTGDIAEVHADGVIKIIDRKKDLNIFRSEKWKLTSCVYADSKQAYVVALINANPKALSELGKQLGKGNLSFEQLCDDPQVNEAVLKVIKAHAAKVKLHKSEIPNKITLVKEVWTPESGLVTAALKLKRRNIEEKYKSEIERMYANEKSK</sequence>
<evidence type="ECO:0000256" key="6">
    <source>
        <dbReference type="ARBA" id="ARBA00026121"/>
    </source>
</evidence>
<dbReference type="STRING" id="299467.A0A443RYZ1"/>
<proteinExistence type="inferred from homology"/>
<comment type="similarity">
    <text evidence="1">Belongs to the ATP-dependent AMP-binding enzyme family.</text>
</comment>
<dbReference type="InterPro" id="IPR000873">
    <property type="entry name" value="AMP-dep_synth/lig_dom"/>
</dbReference>
<keyword evidence="5" id="KW-0067">ATP-binding</keyword>
<dbReference type="PANTHER" id="PTHR43272:SF83">
    <property type="entry name" value="ACYL-COA SYNTHETASE LONG-CHAIN, ISOFORM J"/>
    <property type="match status" value="1"/>
</dbReference>
<dbReference type="GO" id="GO:0005783">
    <property type="term" value="C:endoplasmic reticulum"/>
    <property type="evidence" value="ECO:0007669"/>
    <property type="project" value="TreeGrafter"/>
</dbReference>
<dbReference type="EMBL" id="NCKV01017262">
    <property type="protein sequence ID" value="RWS20484.1"/>
    <property type="molecule type" value="Genomic_DNA"/>
</dbReference>
<organism evidence="8 9">
    <name type="scientific">Leptotrombidium deliense</name>
    <dbReference type="NCBI Taxonomy" id="299467"/>
    <lineage>
        <taxon>Eukaryota</taxon>
        <taxon>Metazoa</taxon>
        <taxon>Ecdysozoa</taxon>
        <taxon>Arthropoda</taxon>
        <taxon>Chelicerata</taxon>
        <taxon>Arachnida</taxon>
        <taxon>Acari</taxon>
        <taxon>Acariformes</taxon>
        <taxon>Trombidiformes</taxon>
        <taxon>Prostigmata</taxon>
        <taxon>Anystina</taxon>
        <taxon>Parasitengona</taxon>
        <taxon>Trombiculoidea</taxon>
        <taxon>Trombiculidae</taxon>
        <taxon>Leptotrombidium</taxon>
    </lineage>
</organism>
<gene>
    <name evidence="8" type="ORF">B4U80_04261</name>
</gene>
<dbReference type="InterPro" id="IPR042099">
    <property type="entry name" value="ANL_N_sf"/>
</dbReference>
<dbReference type="Gene3D" id="3.40.50.12780">
    <property type="entry name" value="N-terminal domain of ligase-like"/>
    <property type="match status" value="1"/>
</dbReference>
<keyword evidence="2 8" id="KW-0436">Ligase</keyword>
<evidence type="ECO:0000256" key="3">
    <source>
        <dbReference type="ARBA" id="ARBA00022741"/>
    </source>
</evidence>
<feature type="non-terminal residue" evidence="8">
    <location>
        <position position="302"/>
    </location>
</feature>